<dbReference type="PROSITE" id="PS50076">
    <property type="entry name" value="DNAJ_2"/>
    <property type="match status" value="1"/>
</dbReference>
<evidence type="ECO:0000313" key="3">
    <source>
        <dbReference type="EMBL" id="OLQ03586.1"/>
    </source>
</evidence>
<feature type="domain" description="J" evidence="2">
    <location>
        <begin position="45"/>
        <end position="99"/>
    </location>
</feature>
<protein>
    <recommendedName>
        <fullName evidence="2">J domain-containing protein</fullName>
    </recommendedName>
</protein>
<dbReference type="OrthoDB" id="436010at2759"/>
<dbReference type="Gene3D" id="1.10.287.110">
    <property type="entry name" value="DnaJ domain"/>
    <property type="match status" value="1"/>
</dbReference>
<dbReference type="CDD" id="cd06257">
    <property type="entry name" value="DnaJ"/>
    <property type="match status" value="1"/>
</dbReference>
<dbReference type="SUPFAM" id="SSF46565">
    <property type="entry name" value="Chaperone J-domain"/>
    <property type="match status" value="1"/>
</dbReference>
<keyword evidence="1" id="KW-0732">Signal</keyword>
<comment type="caution">
    <text evidence="3">The sequence shown here is derived from an EMBL/GenBank/DDBJ whole genome shotgun (WGS) entry which is preliminary data.</text>
</comment>
<feature type="chain" id="PRO_5012728813" description="J domain-containing protein" evidence="1">
    <location>
        <begin position="25"/>
        <end position="278"/>
    </location>
</feature>
<gene>
    <name evidence="3" type="ORF">AK812_SmicGene13459</name>
</gene>
<evidence type="ECO:0000256" key="1">
    <source>
        <dbReference type="SAM" id="SignalP"/>
    </source>
</evidence>
<dbReference type="InterPro" id="IPR001623">
    <property type="entry name" value="DnaJ_domain"/>
</dbReference>
<evidence type="ECO:0000259" key="2">
    <source>
        <dbReference type="PROSITE" id="PS50076"/>
    </source>
</evidence>
<evidence type="ECO:0000313" key="4">
    <source>
        <dbReference type="Proteomes" id="UP000186817"/>
    </source>
</evidence>
<accession>A0A1Q9E843</accession>
<keyword evidence="4" id="KW-1185">Reference proteome</keyword>
<dbReference type="AlphaFoldDB" id="A0A1Q9E843"/>
<reference evidence="3 4" key="1">
    <citation type="submission" date="2016-02" db="EMBL/GenBank/DDBJ databases">
        <title>Genome analysis of coral dinoflagellate symbionts highlights evolutionary adaptations to a symbiotic lifestyle.</title>
        <authorList>
            <person name="Aranda M."/>
            <person name="Li Y."/>
            <person name="Liew Y.J."/>
            <person name="Baumgarten S."/>
            <person name="Simakov O."/>
            <person name="Wilson M."/>
            <person name="Piel J."/>
            <person name="Ashoor H."/>
            <person name="Bougouffa S."/>
            <person name="Bajic V.B."/>
            <person name="Ryu T."/>
            <person name="Ravasi T."/>
            <person name="Bayer T."/>
            <person name="Micklem G."/>
            <person name="Kim H."/>
            <person name="Bhak J."/>
            <person name="Lajeunesse T.C."/>
            <person name="Voolstra C.R."/>
        </authorList>
    </citation>
    <scope>NUCLEOTIDE SEQUENCE [LARGE SCALE GENOMIC DNA]</scope>
    <source>
        <strain evidence="3 4">CCMP2467</strain>
    </source>
</reference>
<name>A0A1Q9E843_SYMMI</name>
<sequence length="278" mass="30569">MGLTRVNLVLLASPLLWAPCFLRGRPSLRTRTVRGATSAQASKAEALRALGLDYVPSKEELRRTFRRLAARSHPDVASGSDESFRRVVDAYRVLQGLDDAELLSTGEEPADAVEEFLADWLGKEFAVPGWGNFAQIERDTDDDGWAGRAPVLNTFVRRHDAAVEGLVSEGSVVLFRLLQSKNGFGWGIGHVVAVQVNYSRNGPNGLLHVQPMYLREIRSGTALLEDDWDADIAITRATDRLEVLDARLQSDGTLQLEEPSRAHTRAVLSGMVLLDPAE</sequence>
<dbReference type="EMBL" id="LSRX01000232">
    <property type="protein sequence ID" value="OLQ03586.1"/>
    <property type="molecule type" value="Genomic_DNA"/>
</dbReference>
<feature type="signal peptide" evidence="1">
    <location>
        <begin position="1"/>
        <end position="24"/>
    </location>
</feature>
<dbReference type="InterPro" id="IPR036869">
    <property type="entry name" value="J_dom_sf"/>
</dbReference>
<organism evidence="3 4">
    <name type="scientific">Symbiodinium microadriaticum</name>
    <name type="common">Dinoflagellate</name>
    <name type="synonym">Zooxanthella microadriatica</name>
    <dbReference type="NCBI Taxonomy" id="2951"/>
    <lineage>
        <taxon>Eukaryota</taxon>
        <taxon>Sar</taxon>
        <taxon>Alveolata</taxon>
        <taxon>Dinophyceae</taxon>
        <taxon>Suessiales</taxon>
        <taxon>Symbiodiniaceae</taxon>
        <taxon>Symbiodinium</taxon>
    </lineage>
</organism>
<proteinExistence type="predicted"/>
<dbReference type="Proteomes" id="UP000186817">
    <property type="component" value="Unassembled WGS sequence"/>
</dbReference>